<gene>
    <name evidence="2" type="ORF">R3P38DRAFT_2767875</name>
</gene>
<feature type="compositionally biased region" description="Basic and acidic residues" evidence="1">
    <location>
        <begin position="329"/>
        <end position="339"/>
    </location>
</feature>
<name>A0AAW0CQB6_9AGAR</name>
<dbReference type="EMBL" id="JAWWNJ010000013">
    <property type="protein sequence ID" value="KAK7042286.1"/>
    <property type="molecule type" value="Genomic_DNA"/>
</dbReference>
<accession>A0AAW0CQB6</accession>
<feature type="compositionally biased region" description="Basic and acidic residues" evidence="1">
    <location>
        <begin position="151"/>
        <end position="162"/>
    </location>
</feature>
<protein>
    <submittedName>
        <fullName evidence="2">Uncharacterized protein</fullName>
    </submittedName>
</protein>
<feature type="region of interest" description="Disordered" evidence="1">
    <location>
        <begin position="296"/>
        <end position="350"/>
    </location>
</feature>
<evidence type="ECO:0000313" key="2">
    <source>
        <dbReference type="EMBL" id="KAK7042286.1"/>
    </source>
</evidence>
<organism evidence="2 3">
    <name type="scientific">Favolaschia claudopus</name>
    <dbReference type="NCBI Taxonomy" id="2862362"/>
    <lineage>
        <taxon>Eukaryota</taxon>
        <taxon>Fungi</taxon>
        <taxon>Dikarya</taxon>
        <taxon>Basidiomycota</taxon>
        <taxon>Agaricomycotina</taxon>
        <taxon>Agaricomycetes</taxon>
        <taxon>Agaricomycetidae</taxon>
        <taxon>Agaricales</taxon>
        <taxon>Marasmiineae</taxon>
        <taxon>Mycenaceae</taxon>
        <taxon>Favolaschia</taxon>
    </lineage>
</organism>
<dbReference type="Proteomes" id="UP001362999">
    <property type="component" value="Unassembled WGS sequence"/>
</dbReference>
<comment type="caution">
    <text evidence="2">The sequence shown here is derived from an EMBL/GenBank/DDBJ whole genome shotgun (WGS) entry which is preliminary data.</text>
</comment>
<keyword evidence="3" id="KW-1185">Reference proteome</keyword>
<feature type="compositionally biased region" description="Basic and acidic residues" evidence="1">
    <location>
        <begin position="309"/>
        <end position="319"/>
    </location>
</feature>
<evidence type="ECO:0000313" key="3">
    <source>
        <dbReference type="Proteomes" id="UP001362999"/>
    </source>
</evidence>
<sequence>MPMHRTYFEVDTTVWRSTKHFRARTFFHKLKASRQLSVSVKHPASVHQNFGHCPQAPFIGTNEQHPTGYVFRDTKQEDGFPQVAYLHSVKSLESSKTFNVLRSRKQSSLPARIVQHPHTKSSAKRARDDERRRQGRALTNQHSTGPGGLIEFRDGFGVDNSRKRQNRKRKVMLGLDPAPVSHSPAIAFDVVKLEARRNSKFWIREYWTRLYSTISFTGKDLTRPLKLLSDTIYGSIAESKRKIYMRYSDGIIQHSYHPILLGWCASAVEYPHPFLTFSLHLSIQITMTDQVAQRSVVAEEPKATTPPDPARKSRSHLESEQDPVSPQIDEDHAPSKVEDEGGQEAKSTGKKLVKGCSTRCDWVVLPGAGFLLLDAMRIDFVRYGLQ</sequence>
<evidence type="ECO:0000256" key="1">
    <source>
        <dbReference type="SAM" id="MobiDB-lite"/>
    </source>
</evidence>
<feature type="region of interest" description="Disordered" evidence="1">
    <location>
        <begin position="108"/>
        <end position="168"/>
    </location>
</feature>
<dbReference type="AlphaFoldDB" id="A0AAW0CQB6"/>
<reference evidence="2 3" key="1">
    <citation type="journal article" date="2024" name="J Genomics">
        <title>Draft genome sequencing and assembly of Favolaschia claudopus CIRM-BRFM 2984 isolated from oak limbs.</title>
        <authorList>
            <person name="Navarro D."/>
            <person name="Drula E."/>
            <person name="Chaduli D."/>
            <person name="Cazenave R."/>
            <person name="Ahrendt S."/>
            <person name="Wang J."/>
            <person name="Lipzen A."/>
            <person name="Daum C."/>
            <person name="Barry K."/>
            <person name="Grigoriev I.V."/>
            <person name="Favel A."/>
            <person name="Rosso M.N."/>
            <person name="Martin F."/>
        </authorList>
    </citation>
    <scope>NUCLEOTIDE SEQUENCE [LARGE SCALE GENOMIC DNA]</scope>
    <source>
        <strain evidence="2 3">CIRM-BRFM 2984</strain>
    </source>
</reference>
<proteinExistence type="predicted"/>
<feature type="compositionally biased region" description="Basic residues" evidence="1">
    <location>
        <begin position="115"/>
        <end position="124"/>
    </location>
</feature>